<dbReference type="InterPro" id="IPR002938">
    <property type="entry name" value="FAD-bd"/>
</dbReference>
<evidence type="ECO:0000313" key="4">
    <source>
        <dbReference type="Proteomes" id="UP000824151"/>
    </source>
</evidence>
<sequence>MPEVIIVGAGPVGLLMGAELRRFGVEAEILEAREHAGAASRAIGVHAPTLGALEESGLTERLLAEAVTVGRGEARSGSRLLGTVRFDRLSTRFPFVATLPQPQTERVLAAAAPEPRRGTPVTGVRTEESGVQITAGGEELRVPLVVLAGGVRSRDLVYRSTEAHSYRDRYLMADLPVGERADEEAAVVHLDAQGVLESFPLPGQRRRFVAWDPPEAPGRPGGRLGRMARALELRGEAATAAGLASHSEDGSVPGSTAVTAFGVSRYVAPSMRNGRLFVIGDAAHEVSPIGGQGMNLGLLDAATLAPLLARWVRSGNAPDQDLRTWEKARVTSARRAAALAAMNTVLGRPAPGARNAVRAQALRLMLGPVGGRVFAHAYAMGLDAGS</sequence>
<evidence type="ECO:0000259" key="2">
    <source>
        <dbReference type="Pfam" id="PF01494"/>
    </source>
</evidence>
<dbReference type="GO" id="GO:0019622">
    <property type="term" value="P:3-(3-hydroxy)phenylpropionate catabolic process"/>
    <property type="evidence" value="ECO:0007669"/>
    <property type="project" value="TreeGrafter"/>
</dbReference>
<evidence type="ECO:0000256" key="1">
    <source>
        <dbReference type="ARBA" id="ARBA00023002"/>
    </source>
</evidence>
<keyword evidence="1" id="KW-0560">Oxidoreductase</keyword>
<dbReference type="PRINTS" id="PR00420">
    <property type="entry name" value="RNGMNOXGNASE"/>
</dbReference>
<dbReference type="Pfam" id="PF01494">
    <property type="entry name" value="FAD_binding_3"/>
    <property type="match status" value="1"/>
</dbReference>
<gene>
    <name evidence="3" type="ORF">H9871_07155</name>
</gene>
<dbReference type="Gene3D" id="3.50.50.60">
    <property type="entry name" value="FAD/NAD(P)-binding domain"/>
    <property type="match status" value="1"/>
</dbReference>
<accession>A0A9D1UT46</accession>
<name>A0A9D1UT46_9MICC</name>
<proteinExistence type="predicted"/>
<feature type="domain" description="FAD-binding" evidence="2">
    <location>
        <begin position="3"/>
        <end position="337"/>
    </location>
</feature>
<reference evidence="3" key="1">
    <citation type="journal article" date="2021" name="PeerJ">
        <title>Extensive microbial diversity within the chicken gut microbiome revealed by metagenomics and culture.</title>
        <authorList>
            <person name="Gilroy R."/>
            <person name="Ravi A."/>
            <person name="Getino M."/>
            <person name="Pursley I."/>
            <person name="Horton D.L."/>
            <person name="Alikhan N.F."/>
            <person name="Baker D."/>
            <person name="Gharbi K."/>
            <person name="Hall N."/>
            <person name="Watson M."/>
            <person name="Adriaenssens E.M."/>
            <person name="Foster-Nyarko E."/>
            <person name="Jarju S."/>
            <person name="Secka A."/>
            <person name="Antonio M."/>
            <person name="Oren A."/>
            <person name="Chaudhuri R.R."/>
            <person name="La Ragione R."/>
            <person name="Hildebrand F."/>
            <person name="Pallen M.J."/>
        </authorList>
    </citation>
    <scope>NUCLEOTIDE SEQUENCE</scope>
    <source>
        <strain evidence="3">ChiHejej3B27-3195</strain>
    </source>
</reference>
<protein>
    <submittedName>
        <fullName evidence="3">FAD-dependent monooxygenase</fullName>
    </submittedName>
</protein>
<keyword evidence="3" id="KW-0503">Monooxygenase</keyword>
<reference evidence="3" key="2">
    <citation type="submission" date="2021-04" db="EMBL/GenBank/DDBJ databases">
        <authorList>
            <person name="Gilroy R."/>
        </authorList>
    </citation>
    <scope>NUCLEOTIDE SEQUENCE</scope>
    <source>
        <strain evidence="3">ChiHejej3B27-3195</strain>
    </source>
</reference>
<dbReference type="SUPFAM" id="SSF51905">
    <property type="entry name" value="FAD/NAD(P)-binding domain"/>
    <property type="match status" value="1"/>
</dbReference>
<dbReference type="GO" id="GO:0071949">
    <property type="term" value="F:FAD binding"/>
    <property type="evidence" value="ECO:0007669"/>
    <property type="project" value="InterPro"/>
</dbReference>
<dbReference type="InterPro" id="IPR036188">
    <property type="entry name" value="FAD/NAD-bd_sf"/>
</dbReference>
<dbReference type="GO" id="GO:0008688">
    <property type="term" value="F:3-(3-hydroxyphenyl)propionate hydroxylase activity"/>
    <property type="evidence" value="ECO:0007669"/>
    <property type="project" value="TreeGrafter"/>
</dbReference>
<comment type="caution">
    <text evidence="3">The sequence shown here is derived from an EMBL/GenBank/DDBJ whole genome shotgun (WGS) entry which is preliminary data.</text>
</comment>
<dbReference type="Proteomes" id="UP000824151">
    <property type="component" value="Unassembled WGS sequence"/>
</dbReference>
<dbReference type="PANTHER" id="PTHR43476:SF3">
    <property type="entry name" value="FAD-BINDING MONOOXYGENASE"/>
    <property type="match status" value="1"/>
</dbReference>
<dbReference type="EMBL" id="DXGD01000267">
    <property type="protein sequence ID" value="HIW99907.1"/>
    <property type="molecule type" value="Genomic_DNA"/>
</dbReference>
<dbReference type="AlphaFoldDB" id="A0A9D1UT46"/>
<dbReference type="PANTHER" id="PTHR43476">
    <property type="entry name" value="3-(3-HYDROXY-PHENYL)PROPIONATE/3-HYDROXYCINNAMIC ACID HYDROXYLASE"/>
    <property type="match status" value="1"/>
</dbReference>
<organism evidence="3 4">
    <name type="scientific">Candidatus Nesterenkonia stercoripullorum</name>
    <dbReference type="NCBI Taxonomy" id="2838701"/>
    <lineage>
        <taxon>Bacteria</taxon>
        <taxon>Bacillati</taxon>
        <taxon>Actinomycetota</taxon>
        <taxon>Actinomycetes</taxon>
        <taxon>Micrococcales</taxon>
        <taxon>Micrococcaceae</taxon>
        <taxon>Nesterenkonia</taxon>
    </lineage>
</organism>
<evidence type="ECO:0000313" key="3">
    <source>
        <dbReference type="EMBL" id="HIW99907.1"/>
    </source>
</evidence>
<dbReference type="InterPro" id="IPR050631">
    <property type="entry name" value="PheA/TfdB_FAD_monoxygenase"/>
</dbReference>
<dbReference type="Gene3D" id="3.30.70.2450">
    <property type="match status" value="1"/>
</dbReference>